<dbReference type="InterPro" id="IPR002912">
    <property type="entry name" value="ACT_dom"/>
</dbReference>
<evidence type="ECO:0000259" key="20">
    <source>
        <dbReference type="PROSITE" id="PS51171"/>
    </source>
</evidence>
<proteinExistence type="predicted"/>
<dbReference type="GO" id="GO:0004106">
    <property type="term" value="F:chorismate mutase activity"/>
    <property type="evidence" value="ECO:0007669"/>
    <property type="project" value="UniProtKB-EC"/>
</dbReference>
<feature type="coiled-coil region" evidence="18">
    <location>
        <begin position="13"/>
        <end position="40"/>
    </location>
</feature>
<evidence type="ECO:0000259" key="21">
    <source>
        <dbReference type="PROSITE" id="PS51671"/>
    </source>
</evidence>
<evidence type="ECO:0000313" key="22">
    <source>
        <dbReference type="EMBL" id="VAW85411.1"/>
    </source>
</evidence>
<dbReference type="PANTHER" id="PTHR21022:SF19">
    <property type="entry name" value="PREPHENATE DEHYDRATASE-RELATED"/>
    <property type="match status" value="1"/>
</dbReference>
<dbReference type="GO" id="GO:0005737">
    <property type="term" value="C:cytoplasm"/>
    <property type="evidence" value="ECO:0007669"/>
    <property type="project" value="UniProtKB-SubCell"/>
</dbReference>
<feature type="domain" description="Prephenate dehydratase" evidence="20">
    <location>
        <begin position="98"/>
        <end position="273"/>
    </location>
</feature>
<dbReference type="PROSITE" id="PS00857">
    <property type="entry name" value="PREPHENATE_DEHYDR_1"/>
    <property type="match status" value="1"/>
</dbReference>
<evidence type="ECO:0000256" key="12">
    <source>
        <dbReference type="ARBA" id="ARBA00023235"/>
    </source>
</evidence>
<dbReference type="Pfam" id="PF01842">
    <property type="entry name" value="ACT"/>
    <property type="match status" value="1"/>
</dbReference>
<dbReference type="SUPFAM" id="SSF48600">
    <property type="entry name" value="Chorismate mutase II"/>
    <property type="match status" value="1"/>
</dbReference>
<keyword evidence="18" id="KW-0175">Coiled coil</keyword>
<dbReference type="PANTHER" id="PTHR21022">
    <property type="entry name" value="PREPHENATE DEHYDRATASE P PROTEIN"/>
    <property type="match status" value="1"/>
</dbReference>
<evidence type="ECO:0000256" key="17">
    <source>
        <dbReference type="ARBA" id="ARBA00047848"/>
    </source>
</evidence>
<keyword evidence="9" id="KW-0028">Amino-acid biosynthesis</keyword>
<dbReference type="SUPFAM" id="SSF55021">
    <property type="entry name" value="ACT-like"/>
    <property type="match status" value="1"/>
</dbReference>
<dbReference type="AlphaFoldDB" id="A0A3B0Z166"/>
<evidence type="ECO:0000256" key="2">
    <source>
        <dbReference type="ARBA" id="ARBA00002364"/>
    </source>
</evidence>
<comment type="function">
    <text evidence="2">Catalyzes the Claisen rearrangement of chorismate to prephenate and the decarboxylation/dehydration of prephenate to phenylpyruvate.</text>
</comment>
<dbReference type="CDD" id="cd04905">
    <property type="entry name" value="ACT_CM-PDT"/>
    <property type="match status" value="1"/>
</dbReference>
<dbReference type="UniPathway" id="UPA00120">
    <property type="reaction ID" value="UER00203"/>
</dbReference>
<dbReference type="InterPro" id="IPR001086">
    <property type="entry name" value="Preph_deHydtase"/>
</dbReference>
<keyword evidence="11" id="KW-0584">Phenylalanine biosynthesis</keyword>
<evidence type="ECO:0000256" key="9">
    <source>
        <dbReference type="ARBA" id="ARBA00022605"/>
    </source>
</evidence>
<evidence type="ECO:0000256" key="8">
    <source>
        <dbReference type="ARBA" id="ARBA00022490"/>
    </source>
</evidence>
<evidence type="ECO:0000259" key="19">
    <source>
        <dbReference type="PROSITE" id="PS51168"/>
    </source>
</evidence>
<dbReference type="NCBIfam" id="TIGR01807">
    <property type="entry name" value="CM_P2"/>
    <property type="match status" value="1"/>
</dbReference>
<keyword evidence="8" id="KW-0963">Cytoplasm</keyword>
<name>A0A3B0Z166_9ZZZZ</name>
<evidence type="ECO:0000256" key="4">
    <source>
        <dbReference type="ARBA" id="ARBA00004741"/>
    </source>
</evidence>
<dbReference type="GO" id="GO:0004664">
    <property type="term" value="F:prephenate dehydratase activity"/>
    <property type="evidence" value="ECO:0007669"/>
    <property type="project" value="UniProtKB-EC"/>
</dbReference>
<sequence length="366" mass="40632">MKDTSVLKDASALQAVRVRIDEIDEKIQALITERARCAEEVARQKGNGPEVVYYRPEREAQVLRAVMARNEGPLDDETMARHFREIMSSCLALQYPMKIAFLGPSGTFTEAAATKHFGNAVTTVPMVAIDDIFREVESGSAHYGVVPVENSIEGVVNHTLDMFMNSPLNIYGEVELRIHHNLMSRSKDLKSIKKLYVHYQAQAQCRGWLDANLPSIDYAVVSSNAEAARCAAEDESAAAIAGEKAAEIYALEILASNIEDEPDNTTRFLVIGNNLAQPSGQDKTSLLVSTVNNPGALHKLLKIFADSDISMTRIESRPSRRDMWDYVFFIDIEGHVQEPVVEQSLQRLQNEGYMVKVLGSYPDAVL</sequence>
<dbReference type="Pfam" id="PF00800">
    <property type="entry name" value="PDT"/>
    <property type="match status" value="1"/>
</dbReference>
<dbReference type="FunFam" id="3.40.190.10:FF:000029">
    <property type="entry name" value="Chorismate mutase/Prephenate dehydratase"/>
    <property type="match status" value="1"/>
</dbReference>
<reference evidence="22" key="1">
    <citation type="submission" date="2018-06" db="EMBL/GenBank/DDBJ databases">
        <authorList>
            <person name="Zhirakovskaya E."/>
        </authorList>
    </citation>
    <scope>NUCLEOTIDE SEQUENCE</scope>
</reference>
<dbReference type="SUPFAM" id="SSF53850">
    <property type="entry name" value="Periplasmic binding protein-like II"/>
    <property type="match status" value="1"/>
</dbReference>
<keyword evidence="12 22" id="KW-0413">Isomerase</keyword>
<evidence type="ECO:0000256" key="6">
    <source>
        <dbReference type="ARBA" id="ARBA00013147"/>
    </source>
</evidence>
<dbReference type="PROSITE" id="PS51168">
    <property type="entry name" value="CHORISMATE_MUT_2"/>
    <property type="match status" value="1"/>
</dbReference>
<dbReference type="InterPro" id="IPR036979">
    <property type="entry name" value="CM_dom_sf"/>
</dbReference>
<dbReference type="CDD" id="cd13630">
    <property type="entry name" value="PBP2_PDT_1"/>
    <property type="match status" value="1"/>
</dbReference>
<gene>
    <name evidence="22" type="ORF">MNBD_GAMMA17-1894</name>
</gene>
<dbReference type="InterPro" id="IPR010957">
    <property type="entry name" value="G/b/e-P-prot_chorismate_mutase"/>
</dbReference>
<dbReference type="InterPro" id="IPR018528">
    <property type="entry name" value="Preph_deHydtase_CS"/>
</dbReference>
<evidence type="ECO:0000256" key="16">
    <source>
        <dbReference type="ARBA" id="ARBA00031520"/>
    </source>
</evidence>
<evidence type="ECO:0000256" key="11">
    <source>
        <dbReference type="ARBA" id="ARBA00023222"/>
    </source>
</evidence>
<dbReference type="EMBL" id="UOFQ01000023">
    <property type="protein sequence ID" value="VAW85411.1"/>
    <property type="molecule type" value="Genomic_DNA"/>
</dbReference>
<dbReference type="Pfam" id="PF01817">
    <property type="entry name" value="CM_2"/>
    <property type="match status" value="1"/>
</dbReference>
<dbReference type="GO" id="GO:0009094">
    <property type="term" value="P:L-phenylalanine biosynthetic process"/>
    <property type="evidence" value="ECO:0007669"/>
    <property type="project" value="UniProtKB-UniPathway"/>
</dbReference>
<dbReference type="FunFam" id="3.40.190.10:FF:000034">
    <property type="entry name" value="Chorismate mutase/prephenate dehydratase"/>
    <property type="match status" value="1"/>
</dbReference>
<dbReference type="FunFam" id="1.20.59.10:FF:000004">
    <property type="entry name" value="Prephenate dehydratase"/>
    <property type="match status" value="1"/>
</dbReference>
<evidence type="ECO:0000256" key="15">
    <source>
        <dbReference type="ARBA" id="ARBA00031175"/>
    </source>
</evidence>
<keyword evidence="10" id="KW-0057">Aromatic amino acid biosynthesis</keyword>
<feature type="domain" description="Chorismate mutase" evidence="19">
    <location>
        <begin position="7"/>
        <end position="98"/>
    </location>
</feature>
<protein>
    <recommendedName>
        <fullName evidence="7">Bifunctional chorismate mutase/prephenate dehydratase</fullName>
        <ecNumber evidence="6">4.2.1.51</ecNumber>
    </recommendedName>
    <alternativeName>
        <fullName evidence="16">Chorismate mutase-prephenate dehydratase</fullName>
    </alternativeName>
    <alternativeName>
        <fullName evidence="15">p-protein</fullName>
    </alternativeName>
</protein>
<feature type="domain" description="ACT" evidence="21">
    <location>
        <begin position="285"/>
        <end position="362"/>
    </location>
</feature>
<keyword evidence="14" id="KW-0511">Multifunctional enzyme</keyword>
<dbReference type="EC" id="4.2.1.51" evidence="6"/>
<dbReference type="PROSITE" id="PS51671">
    <property type="entry name" value="ACT"/>
    <property type="match status" value="1"/>
</dbReference>
<keyword evidence="13 22" id="KW-0456">Lyase</keyword>
<dbReference type="FunFam" id="3.30.70.260:FF:000012">
    <property type="entry name" value="Prephenate dehydratase"/>
    <property type="match status" value="1"/>
</dbReference>
<evidence type="ECO:0000256" key="13">
    <source>
        <dbReference type="ARBA" id="ARBA00023239"/>
    </source>
</evidence>
<comment type="subcellular location">
    <subcellularLocation>
        <location evidence="3">Cytoplasm</location>
    </subcellularLocation>
</comment>
<evidence type="ECO:0000256" key="18">
    <source>
        <dbReference type="SAM" id="Coils"/>
    </source>
</evidence>
<comment type="catalytic activity">
    <reaction evidence="17">
        <text>prephenate + H(+) = 3-phenylpyruvate + CO2 + H2O</text>
        <dbReference type="Rhea" id="RHEA:21648"/>
        <dbReference type="ChEBI" id="CHEBI:15377"/>
        <dbReference type="ChEBI" id="CHEBI:15378"/>
        <dbReference type="ChEBI" id="CHEBI:16526"/>
        <dbReference type="ChEBI" id="CHEBI:18005"/>
        <dbReference type="ChEBI" id="CHEBI:29934"/>
        <dbReference type="EC" id="4.2.1.51"/>
    </reaction>
</comment>
<evidence type="ECO:0000256" key="7">
    <source>
        <dbReference type="ARBA" id="ARBA00014401"/>
    </source>
</evidence>
<accession>A0A3B0Z166</accession>
<dbReference type="NCBIfam" id="NF008865">
    <property type="entry name" value="PRK11898.1"/>
    <property type="match status" value="1"/>
</dbReference>
<evidence type="ECO:0000256" key="1">
    <source>
        <dbReference type="ARBA" id="ARBA00000824"/>
    </source>
</evidence>
<dbReference type="PIRSF" id="PIRSF001500">
    <property type="entry name" value="Chor_mut_pdt_Ppr"/>
    <property type="match status" value="1"/>
</dbReference>
<comment type="catalytic activity">
    <reaction evidence="1">
        <text>chorismate = prephenate</text>
        <dbReference type="Rhea" id="RHEA:13897"/>
        <dbReference type="ChEBI" id="CHEBI:29748"/>
        <dbReference type="ChEBI" id="CHEBI:29934"/>
        <dbReference type="EC" id="5.4.99.5"/>
    </reaction>
</comment>
<dbReference type="InterPro" id="IPR045865">
    <property type="entry name" value="ACT-like_dom_sf"/>
</dbReference>
<comment type="pathway">
    <text evidence="4">Amino-acid biosynthesis; L-phenylalanine biosynthesis; phenylpyruvate from prephenate: step 1/1.</text>
</comment>
<dbReference type="PROSITE" id="PS00858">
    <property type="entry name" value="PREPHENATE_DEHYDR_2"/>
    <property type="match status" value="1"/>
</dbReference>
<dbReference type="Gene3D" id="3.40.190.10">
    <property type="entry name" value="Periplasmic binding protein-like II"/>
    <property type="match status" value="2"/>
</dbReference>
<organism evidence="22">
    <name type="scientific">hydrothermal vent metagenome</name>
    <dbReference type="NCBI Taxonomy" id="652676"/>
    <lineage>
        <taxon>unclassified sequences</taxon>
        <taxon>metagenomes</taxon>
        <taxon>ecological metagenomes</taxon>
    </lineage>
</organism>
<dbReference type="PROSITE" id="PS51171">
    <property type="entry name" value="PREPHENATE_DEHYDR_3"/>
    <property type="match status" value="1"/>
</dbReference>
<evidence type="ECO:0000256" key="5">
    <source>
        <dbReference type="ARBA" id="ARBA00004817"/>
    </source>
</evidence>
<evidence type="ECO:0000256" key="14">
    <source>
        <dbReference type="ARBA" id="ARBA00023268"/>
    </source>
</evidence>
<dbReference type="InterPro" id="IPR008242">
    <property type="entry name" value="Chor_mutase/pphenate_deHydtase"/>
</dbReference>
<dbReference type="Gene3D" id="3.30.70.260">
    <property type="match status" value="1"/>
</dbReference>
<dbReference type="SMART" id="SM00830">
    <property type="entry name" value="CM_2"/>
    <property type="match status" value="1"/>
</dbReference>
<evidence type="ECO:0000256" key="10">
    <source>
        <dbReference type="ARBA" id="ARBA00023141"/>
    </source>
</evidence>
<comment type="pathway">
    <text evidence="5">Metabolic intermediate biosynthesis; prephenate biosynthesis; prephenate from chorismate: step 1/1.</text>
</comment>
<dbReference type="Gene3D" id="1.20.59.10">
    <property type="entry name" value="Chorismate mutase"/>
    <property type="match status" value="1"/>
</dbReference>
<dbReference type="GO" id="GO:0046417">
    <property type="term" value="P:chorismate metabolic process"/>
    <property type="evidence" value="ECO:0007669"/>
    <property type="project" value="InterPro"/>
</dbReference>
<dbReference type="UniPathway" id="UPA00121">
    <property type="reaction ID" value="UER00345"/>
</dbReference>
<dbReference type="InterPro" id="IPR036263">
    <property type="entry name" value="Chorismate_II_sf"/>
</dbReference>
<evidence type="ECO:0000256" key="3">
    <source>
        <dbReference type="ARBA" id="ARBA00004496"/>
    </source>
</evidence>
<dbReference type="InterPro" id="IPR002701">
    <property type="entry name" value="CM_II_prokaryot"/>
</dbReference>